<dbReference type="Proteomes" id="UP000011626">
    <property type="component" value="Unassembled WGS sequence"/>
</dbReference>
<dbReference type="SUPFAM" id="SSF48371">
    <property type="entry name" value="ARM repeat"/>
    <property type="match status" value="1"/>
</dbReference>
<dbReference type="STRING" id="797114.C475_06700"/>
<comment type="caution">
    <text evidence="1">The sequence shown here is derived from an EMBL/GenBank/DDBJ whole genome shotgun (WGS) entry which is preliminary data.</text>
</comment>
<dbReference type="EMBL" id="AOIU01000013">
    <property type="protein sequence ID" value="ELZ27588.1"/>
    <property type="molecule type" value="Genomic_DNA"/>
</dbReference>
<proteinExistence type="predicted"/>
<gene>
    <name evidence="1" type="ORF">C475_06700</name>
</gene>
<evidence type="ECO:0000313" key="1">
    <source>
        <dbReference type="EMBL" id="ELZ27588.1"/>
    </source>
</evidence>
<name>M0CY97_9EURY</name>
<accession>M0CY97</accession>
<organism evidence="1 2">
    <name type="scientific">Halosimplex carlsbadense 2-9-1</name>
    <dbReference type="NCBI Taxonomy" id="797114"/>
    <lineage>
        <taxon>Archaea</taxon>
        <taxon>Methanobacteriati</taxon>
        <taxon>Methanobacteriota</taxon>
        <taxon>Stenosarchaea group</taxon>
        <taxon>Halobacteria</taxon>
        <taxon>Halobacteriales</taxon>
        <taxon>Haloarculaceae</taxon>
        <taxon>Halosimplex</taxon>
    </lineage>
</organism>
<dbReference type="AlphaFoldDB" id="M0CY97"/>
<dbReference type="eggNOG" id="ENOG502N5P0">
    <property type="taxonomic scope" value="Archaea"/>
</dbReference>
<sequence length="569" mass="59932">MSNGDSIDPLVAFARRFGAPADRTDAAELVEALGEGEAPTDGFADALAATVADLDAEDENRRRAAARTLYEVAGVAPGPVCERGTELVAALDDPAARPYVAGALTTALEARGSLGTLVEDLSADAGGPSPSAAAVRYLSWIAKSDDRTAAAAESAVTEALTADDPAVREHASRFFAVAWEHRVAGREAAPALLDLTGDPNPKTRAHALTAVAHRVFADRDAGESPLVDPSGVVAAADEHLADEDRVRFNAVAALSESQHRVEEAGTRYWSDYADPELASGVVATLVDCLAEESEALRERVARVIEDVADSSPELLAEHADMLVDYGWNGNRPGWGRVRRAVVDVSAAHPAAFVPYAAEFVDRVGTEPARDTILVTGNIALADSEAVAEAVEVFVDRFTAPVSPTDRRPVGRALASFGRADSDAVPDWVEPLATAAEADDRERRRLARRNPIQAIAATDPDAAGRVLETVCSRVDEPDPVAQLVVLSGVADVAPDAAEPGVETLAALVRDADTTAAASAVETLYGLVDADDAGELLEPARDPVDRRRDAFDERVRSRADAIVEAVDETDR</sequence>
<keyword evidence="2" id="KW-1185">Reference proteome</keyword>
<evidence type="ECO:0000313" key="2">
    <source>
        <dbReference type="Proteomes" id="UP000011626"/>
    </source>
</evidence>
<dbReference type="InterPro" id="IPR016024">
    <property type="entry name" value="ARM-type_fold"/>
</dbReference>
<dbReference type="OrthoDB" id="350072at2157"/>
<dbReference type="RefSeq" id="WP_006883012.1">
    <property type="nucleotide sequence ID" value="NZ_AOIU01000013.1"/>
</dbReference>
<dbReference type="PATRIC" id="fig|797114.5.peg.1371"/>
<reference evidence="1 2" key="1">
    <citation type="journal article" date="2014" name="PLoS Genet.">
        <title>Phylogenetically driven sequencing of extremely halophilic archaea reveals strategies for static and dynamic osmo-response.</title>
        <authorList>
            <person name="Becker E.A."/>
            <person name="Seitzer P.M."/>
            <person name="Tritt A."/>
            <person name="Larsen D."/>
            <person name="Krusor M."/>
            <person name="Yao A.I."/>
            <person name="Wu D."/>
            <person name="Madern D."/>
            <person name="Eisen J.A."/>
            <person name="Darling A.E."/>
            <person name="Facciotti M.T."/>
        </authorList>
    </citation>
    <scope>NUCLEOTIDE SEQUENCE [LARGE SCALE GENOMIC DNA]</scope>
    <source>
        <strain evidence="1 2">2-9-1</strain>
    </source>
</reference>
<dbReference type="Gene3D" id="1.25.10.10">
    <property type="entry name" value="Leucine-rich Repeat Variant"/>
    <property type="match status" value="2"/>
</dbReference>
<protein>
    <submittedName>
        <fullName evidence="1">Uncharacterized protein</fullName>
    </submittedName>
</protein>
<dbReference type="InterPro" id="IPR011989">
    <property type="entry name" value="ARM-like"/>
</dbReference>